<reference evidence="1" key="1">
    <citation type="submission" date="2013-07" db="EMBL/GenBank/DDBJ databases">
        <title>The genome of an arbuscular mycorrhizal fungus provides insights into the evolution of the oldest plant symbiosis.</title>
        <authorList>
            <consortium name="DOE Joint Genome Institute"/>
            <person name="Tisserant E."/>
            <person name="Malbreil M."/>
            <person name="Kuo A."/>
            <person name="Kohler A."/>
            <person name="Symeonidi A."/>
            <person name="Balestrini R."/>
            <person name="Charron P."/>
            <person name="Duensing N."/>
            <person name="Frei-dit-Frey N."/>
            <person name="Gianinazzi-Pearson V."/>
            <person name="Gilbert B."/>
            <person name="Handa Y."/>
            <person name="Hijri M."/>
            <person name="Kaul R."/>
            <person name="Kawaguchi M."/>
            <person name="Krajinski F."/>
            <person name="Lammers P."/>
            <person name="Lapierre D."/>
            <person name="Masclaux F.G."/>
            <person name="Murat C."/>
            <person name="Morin E."/>
            <person name="Ndikumana S."/>
            <person name="Pagni M."/>
            <person name="Petitpierre D."/>
            <person name="Requena N."/>
            <person name="Rosikiewicz P."/>
            <person name="Riley R."/>
            <person name="Saito K."/>
            <person name="San Clemente H."/>
            <person name="Shapiro H."/>
            <person name="van Tuinen D."/>
            <person name="Becard G."/>
            <person name="Bonfante P."/>
            <person name="Paszkowski U."/>
            <person name="Shachar-Hill Y."/>
            <person name="Young J.P."/>
            <person name="Sanders I.R."/>
            <person name="Henrissat B."/>
            <person name="Rensing S.A."/>
            <person name="Grigoriev I.V."/>
            <person name="Corradi N."/>
            <person name="Roux C."/>
            <person name="Martin F."/>
        </authorList>
    </citation>
    <scope>NUCLEOTIDE SEQUENCE</scope>
    <source>
        <strain evidence="1">DAOM 197198</strain>
    </source>
</reference>
<proteinExistence type="predicted"/>
<organism evidence="1">
    <name type="scientific">Rhizophagus irregularis (strain DAOM 181602 / DAOM 197198 / MUCL 43194)</name>
    <name type="common">Arbuscular mycorrhizal fungus</name>
    <name type="synonym">Glomus intraradices</name>
    <dbReference type="NCBI Taxonomy" id="747089"/>
    <lineage>
        <taxon>Eukaryota</taxon>
        <taxon>Fungi</taxon>
        <taxon>Fungi incertae sedis</taxon>
        <taxon>Mucoromycota</taxon>
        <taxon>Glomeromycotina</taxon>
        <taxon>Glomeromycetes</taxon>
        <taxon>Glomerales</taxon>
        <taxon>Glomeraceae</taxon>
        <taxon>Rhizophagus</taxon>
    </lineage>
</organism>
<name>U9TJM3_RHIID</name>
<protein>
    <submittedName>
        <fullName evidence="1">Uncharacterized protein</fullName>
    </submittedName>
</protein>
<dbReference type="HOGENOM" id="CLU_3015359_0_0_1"/>
<dbReference type="EMBL" id="KI289308">
    <property type="protein sequence ID" value="ESA08350.1"/>
    <property type="molecule type" value="Genomic_DNA"/>
</dbReference>
<evidence type="ECO:0000313" key="1">
    <source>
        <dbReference type="EMBL" id="ESA08350.1"/>
    </source>
</evidence>
<dbReference type="AlphaFoldDB" id="U9TJM3"/>
<sequence length="56" mass="6529">MVTCALNDSVTTKKIWLEVITVIRNLLEIEHLRIFHRLANLVLTHTISIFIEDVKN</sequence>
<accession>U9TJM3</accession>
<gene>
    <name evidence="1" type="ORF">GLOINDRAFT_3601</name>
</gene>